<evidence type="ECO:0000313" key="2">
    <source>
        <dbReference type="Proteomes" id="UP000436468"/>
    </source>
</evidence>
<proteinExistence type="predicted"/>
<evidence type="ECO:0000313" key="1">
    <source>
        <dbReference type="EMBL" id="MVT70429.1"/>
    </source>
</evidence>
<dbReference type="AlphaFoldDB" id="A0A844T214"/>
<sequence length="60" mass="6967">MIEQRPAFMACKNPGTGWRIDILWPDGETEVIKGFITEHDAAKWISEHSKTWQESPDQPR</sequence>
<organism evidence="1 2">
    <name type="scientific">Bradyrhizobium pachyrhizi</name>
    <dbReference type="NCBI Taxonomy" id="280333"/>
    <lineage>
        <taxon>Bacteria</taxon>
        <taxon>Pseudomonadati</taxon>
        <taxon>Pseudomonadota</taxon>
        <taxon>Alphaproteobacteria</taxon>
        <taxon>Hyphomicrobiales</taxon>
        <taxon>Nitrobacteraceae</taxon>
        <taxon>Bradyrhizobium</taxon>
    </lineage>
</organism>
<reference evidence="1 2" key="1">
    <citation type="submission" date="2019-12" db="EMBL/GenBank/DDBJ databases">
        <title>Draft genome sequences Bradyrhizobium cajani AMBPC1010, Bradyrhizobium pachyrhizi AMBPC1040 and Bradyrhizobium yuanmingense ALSPC3051, three plant growth promoting strains isolated from nodules of Cajanus cajan L. in Dominican Republic.</title>
        <authorList>
            <person name="Flores-Felix J.D."/>
            <person name="Araujo J."/>
            <person name="Diaz-Alcantara C."/>
            <person name="Gonzalez-Andres F."/>
            <person name="Velazquez E."/>
        </authorList>
    </citation>
    <scope>NUCLEOTIDE SEQUENCE [LARGE SCALE GENOMIC DNA]</scope>
    <source>
        <strain evidence="1 2">1040</strain>
    </source>
</reference>
<dbReference type="Proteomes" id="UP000436468">
    <property type="component" value="Unassembled WGS sequence"/>
</dbReference>
<dbReference type="RefSeq" id="WP_028332731.1">
    <property type="nucleotide sequence ID" value="NZ_CP121667.1"/>
</dbReference>
<protein>
    <submittedName>
        <fullName evidence="1">Uncharacterized protein</fullName>
    </submittedName>
</protein>
<name>A0A844T214_9BRAD</name>
<comment type="caution">
    <text evidence="1">The sequence shown here is derived from an EMBL/GenBank/DDBJ whole genome shotgun (WGS) entry which is preliminary data.</text>
</comment>
<keyword evidence="2" id="KW-1185">Reference proteome</keyword>
<gene>
    <name evidence="1" type="ORF">GPL21_35735</name>
</gene>
<accession>A0A844T214</accession>
<dbReference type="EMBL" id="WQNF01000043">
    <property type="protein sequence ID" value="MVT70429.1"/>
    <property type="molecule type" value="Genomic_DNA"/>
</dbReference>